<comment type="caution">
    <text evidence="4">The sequence shown here is derived from an EMBL/GenBank/DDBJ whole genome shotgun (WGS) entry which is preliminary data.</text>
</comment>
<feature type="coiled-coil region" evidence="1">
    <location>
        <begin position="109"/>
        <end position="136"/>
    </location>
</feature>
<dbReference type="Gene3D" id="2.60.40.1260">
    <property type="entry name" value="Lamin Tail domain"/>
    <property type="match status" value="1"/>
</dbReference>
<dbReference type="Pfam" id="PF00932">
    <property type="entry name" value="LTD"/>
    <property type="match status" value="1"/>
</dbReference>
<dbReference type="SUPFAM" id="SSF74853">
    <property type="entry name" value="Lamin A/C globular tail domain"/>
    <property type="match status" value="1"/>
</dbReference>
<dbReference type="EMBL" id="LUCM01009329">
    <property type="protein sequence ID" value="KAA0187140.1"/>
    <property type="molecule type" value="Genomic_DNA"/>
</dbReference>
<evidence type="ECO:0000313" key="4">
    <source>
        <dbReference type="EMBL" id="KAA0187140.1"/>
    </source>
</evidence>
<feature type="region of interest" description="Disordered" evidence="2">
    <location>
        <begin position="389"/>
        <end position="420"/>
    </location>
</feature>
<evidence type="ECO:0000256" key="1">
    <source>
        <dbReference type="SAM" id="Coils"/>
    </source>
</evidence>
<dbReference type="GO" id="GO:0005635">
    <property type="term" value="C:nuclear envelope"/>
    <property type="evidence" value="ECO:0007669"/>
    <property type="project" value="TreeGrafter"/>
</dbReference>
<keyword evidence="5" id="KW-1185">Reference proteome</keyword>
<feature type="domain" description="LTD" evidence="3">
    <location>
        <begin position="418"/>
        <end position="547"/>
    </location>
</feature>
<evidence type="ECO:0000256" key="2">
    <source>
        <dbReference type="SAM" id="MobiDB-lite"/>
    </source>
</evidence>
<feature type="coiled-coil region" evidence="1">
    <location>
        <begin position="238"/>
        <end position="304"/>
    </location>
</feature>
<name>A0A8E0RM11_9TREM</name>
<gene>
    <name evidence="4" type="ORF">FBUS_05025</name>
</gene>
<dbReference type="PROSITE" id="PS51841">
    <property type="entry name" value="LTD"/>
    <property type="match status" value="1"/>
</dbReference>
<dbReference type="GO" id="GO:0005737">
    <property type="term" value="C:cytoplasm"/>
    <property type="evidence" value="ECO:0007669"/>
    <property type="project" value="TreeGrafter"/>
</dbReference>
<dbReference type="InterPro" id="IPR042840">
    <property type="entry name" value="LMNTD1"/>
</dbReference>
<keyword evidence="1" id="KW-0175">Coiled coil</keyword>
<dbReference type="PANTHER" id="PTHR47012:SF2">
    <property type="entry name" value="LTD DOMAIN-CONTAINING PROTEIN"/>
    <property type="match status" value="1"/>
</dbReference>
<dbReference type="OrthoDB" id="102442at2759"/>
<dbReference type="InterPro" id="IPR036415">
    <property type="entry name" value="Lamin_tail_dom_sf"/>
</dbReference>
<dbReference type="InterPro" id="IPR001322">
    <property type="entry name" value="Lamin_tail_dom"/>
</dbReference>
<feature type="coiled-coil region" evidence="1">
    <location>
        <begin position="5"/>
        <end position="55"/>
    </location>
</feature>
<dbReference type="PANTHER" id="PTHR47012">
    <property type="entry name" value="LAMIN TAIL DOMAIN-CONTAINING PROTEIN 1"/>
    <property type="match status" value="1"/>
</dbReference>
<dbReference type="Proteomes" id="UP000728185">
    <property type="component" value="Unassembled WGS sequence"/>
</dbReference>
<reference evidence="4" key="1">
    <citation type="submission" date="2019-05" db="EMBL/GenBank/DDBJ databases">
        <title>Annotation for the trematode Fasciolopsis buski.</title>
        <authorList>
            <person name="Choi Y.-J."/>
        </authorList>
    </citation>
    <scope>NUCLEOTIDE SEQUENCE</scope>
    <source>
        <strain evidence="4">HT</strain>
        <tissue evidence="4">Whole worm</tissue>
    </source>
</reference>
<evidence type="ECO:0000259" key="3">
    <source>
        <dbReference type="PROSITE" id="PS51841"/>
    </source>
</evidence>
<sequence length="690" mass="78547">MQTNVLSAKADLEELNSRLEAYVHRVRQLRDEDDMNRLTGAIAVLEEDLRSLKTSYECQVNHMSSSIRTITEEKIELQKEILAHKESDAHFMDRISLESSKNSKLLLEVSQLKSELSDREKDIASLNLRIRRMQLEAGDGLSLKNRLTEEIHDLKQKLLLSDDLQANMTNQLTTLTEQLEANNKMAKEISVLRSQLVEERKRNRFLKMEGYETGRKNLTLQKTVAELNAKIQTQDHQINLLDKTLNTLQRQLDQTRTDYEEKLRQVESAVVEQTSINESTQNQAKEVRNEVARLRALLEAEEKRLNLNWSSEFCRGDTAMVDKTVSDDNESGVDRALKNPRKPMTEGINELEFQCPDSKEGTSPGDSTKAVKRLSSGYKTMAENMEFRNKDKRTPSKKANGVSMEKDHLRNGQRRSKSSLEVEISDSFNTVGNVQICEVDPDGRFLRIWNSSYQSEFDLGKHQVRQQIEGEVVNEYQFPTGFRLSTRALVTLWASGDPMTNRFDFPPKDIQCQTVAHWIYGSSCTTMLCDPSGQVLAWLNPPYRALSCRLPVSSEQGENSRDEVPSPIRWNVMQRRLSDQYSSGKSTSVSAVCHSQGETKVNSRHTTPDLLTTTCTGSYWAKEKASNGKLPRCLCQIPKNLYCLKAKRPSAPQSLKHPEFPSTLGLQANQREKASHAFRTPFGLLDRPQV</sequence>
<accession>A0A8E0RM11</accession>
<organism evidence="4 5">
    <name type="scientific">Fasciolopsis buskii</name>
    <dbReference type="NCBI Taxonomy" id="27845"/>
    <lineage>
        <taxon>Eukaryota</taxon>
        <taxon>Metazoa</taxon>
        <taxon>Spiralia</taxon>
        <taxon>Lophotrochozoa</taxon>
        <taxon>Platyhelminthes</taxon>
        <taxon>Trematoda</taxon>
        <taxon>Digenea</taxon>
        <taxon>Plagiorchiida</taxon>
        <taxon>Echinostomata</taxon>
        <taxon>Echinostomatoidea</taxon>
        <taxon>Fasciolidae</taxon>
        <taxon>Fasciolopsis</taxon>
    </lineage>
</organism>
<dbReference type="AlphaFoldDB" id="A0A8E0RM11"/>
<proteinExistence type="predicted"/>
<protein>
    <recommendedName>
        <fullName evidence="3">LTD domain-containing protein</fullName>
    </recommendedName>
</protein>
<evidence type="ECO:0000313" key="5">
    <source>
        <dbReference type="Proteomes" id="UP000728185"/>
    </source>
</evidence>